<sequence length="250" mass="28882">MEARKLELKYSKIVDSYARHLPRNVRVMKPLETLFAVKEVREERDDNLAEKIKNSQNKLIHLIQEIADRKQKISQILTAESSNDQYLKAVEDECNKLIKNVNEMKVAPAEDTGDKLEFSSGVVWDSQEVDTQVNKFVTVSKTLANEVKSITDKLGHSEKSLAISKRNQEYSITEEDKLRVSTQGNSQSSQGHQKVRPAVPQANQSNEKRQRKSTTRQIYLQAQHQFNRQKPLNEKKIIITQQKRRSIRNN</sequence>
<dbReference type="GeneID" id="68094731"/>
<dbReference type="RefSeq" id="XP_044550523.1">
    <property type="nucleotide sequence ID" value="XM_044691675.1"/>
</dbReference>
<evidence type="ECO:0000256" key="1">
    <source>
        <dbReference type="SAM" id="MobiDB-lite"/>
    </source>
</evidence>
<dbReference type="Proteomes" id="UP000816034">
    <property type="component" value="Unassembled WGS sequence"/>
</dbReference>
<proteinExistence type="predicted"/>
<comment type="caution">
    <text evidence="2">The sequence shown here is derived from an EMBL/GenBank/DDBJ whole genome shotgun (WGS) entry which is preliminary data.</text>
</comment>
<keyword evidence="3" id="KW-1185">Reference proteome</keyword>
<gene>
    <name evidence="2" type="ORF">C9374_002275</name>
</gene>
<dbReference type="AlphaFoldDB" id="A0AA88KMI6"/>
<name>A0AA88KMI6_NAELO</name>
<evidence type="ECO:0000313" key="2">
    <source>
        <dbReference type="EMBL" id="KAG2386531.1"/>
    </source>
</evidence>
<accession>A0AA88KMI6</accession>
<evidence type="ECO:0000313" key="3">
    <source>
        <dbReference type="Proteomes" id="UP000816034"/>
    </source>
</evidence>
<feature type="compositionally biased region" description="Polar residues" evidence="1">
    <location>
        <begin position="180"/>
        <end position="192"/>
    </location>
</feature>
<organism evidence="2 3">
    <name type="scientific">Naegleria lovaniensis</name>
    <name type="common">Amoeba</name>
    <dbReference type="NCBI Taxonomy" id="51637"/>
    <lineage>
        <taxon>Eukaryota</taxon>
        <taxon>Discoba</taxon>
        <taxon>Heterolobosea</taxon>
        <taxon>Tetramitia</taxon>
        <taxon>Eutetramitia</taxon>
        <taxon>Vahlkampfiidae</taxon>
        <taxon>Naegleria</taxon>
    </lineage>
</organism>
<feature type="region of interest" description="Disordered" evidence="1">
    <location>
        <begin position="174"/>
        <end position="215"/>
    </location>
</feature>
<reference evidence="2 3" key="1">
    <citation type="journal article" date="2018" name="BMC Genomics">
        <title>The genome of Naegleria lovaniensis, the basis for a comparative approach to unravel pathogenicity factors of the human pathogenic amoeba N. fowleri.</title>
        <authorList>
            <person name="Liechti N."/>
            <person name="Schurch N."/>
            <person name="Bruggmann R."/>
            <person name="Wittwer M."/>
        </authorList>
    </citation>
    <scope>NUCLEOTIDE SEQUENCE [LARGE SCALE GENOMIC DNA]</scope>
    <source>
        <strain evidence="2 3">ATCC 30569</strain>
    </source>
</reference>
<protein>
    <submittedName>
        <fullName evidence="2">Uncharacterized protein</fullName>
    </submittedName>
</protein>
<dbReference type="EMBL" id="PYSW02000015">
    <property type="protein sequence ID" value="KAG2386531.1"/>
    <property type="molecule type" value="Genomic_DNA"/>
</dbReference>